<keyword evidence="2" id="KW-1185">Reference proteome</keyword>
<dbReference type="AlphaFoldDB" id="A0AAD3S6S9"/>
<name>A0AAD3S6S9_NEPGR</name>
<reference evidence="1" key="1">
    <citation type="submission" date="2023-05" db="EMBL/GenBank/DDBJ databases">
        <title>Nepenthes gracilis genome sequencing.</title>
        <authorList>
            <person name="Fukushima K."/>
        </authorList>
    </citation>
    <scope>NUCLEOTIDE SEQUENCE</scope>
    <source>
        <strain evidence="1">SING2019-196</strain>
    </source>
</reference>
<dbReference type="Proteomes" id="UP001279734">
    <property type="component" value="Unassembled WGS sequence"/>
</dbReference>
<evidence type="ECO:0000313" key="2">
    <source>
        <dbReference type="Proteomes" id="UP001279734"/>
    </source>
</evidence>
<gene>
    <name evidence="1" type="ORF">Nepgr_007340</name>
</gene>
<protein>
    <submittedName>
        <fullName evidence="1">Uncharacterized protein</fullName>
    </submittedName>
</protein>
<comment type="caution">
    <text evidence="1">The sequence shown here is derived from an EMBL/GenBank/DDBJ whole genome shotgun (WGS) entry which is preliminary data.</text>
</comment>
<dbReference type="EMBL" id="BSYO01000005">
    <property type="protein sequence ID" value="GMH05500.1"/>
    <property type="molecule type" value="Genomic_DNA"/>
</dbReference>
<proteinExistence type="predicted"/>
<sequence>MSRFIFSGCYGWRRCPFPRCPENHTLRRMGAGGGEEFSLKGFATVAIQLMHNSLCISGVTEVKRGEQKARGAGQIMHKRGKYILN</sequence>
<organism evidence="1 2">
    <name type="scientific">Nepenthes gracilis</name>
    <name type="common">Slender pitcher plant</name>
    <dbReference type="NCBI Taxonomy" id="150966"/>
    <lineage>
        <taxon>Eukaryota</taxon>
        <taxon>Viridiplantae</taxon>
        <taxon>Streptophyta</taxon>
        <taxon>Embryophyta</taxon>
        <taxon>Tracheophyta</taxon>
        <taxon>Spermatophyta</taxon>
        <taxon>Magnoliopsida</taxon>
        <taxon>eudicotyledons</taxon>
        <taxon>Gunneridae</taxon>
        <taxon>Pentapetalae</taxon>
        <taxon>Caryophyllales</taxon>
        <taxon>Nepenthaceae</taxon>
        <taxon>Nepenthes</taxon>
    </lineage>
</organism>
<evidence type="ECO:0000313" key="1">
    <source>
        <dbReference type="EMBL" id="GMH05500.1"/>
    </source>
</evidence>
<accession>A0AAD3S6S9</accession>